<dbReference type="EMBL" id="OQ866084">
    <property type="protein sequence ID" value="WNT71156.1"/>
    <property type="molecule type" value="Genomic_RNA"/>
</dbReference>
<protein>
    <submittedName>
        <fullName evidence="1">Uncharacterized protein</fullName>
    </submittedName>
</protein>
<reference evidence="1" key="1">
    <citation type="journal article" date="2023" name="Virology">
        <title>A metatranscriptomic analysis of geothermal hot springs reveals diverse RNA viruses including the phylum Lenarviricota.</title>
        <authorList>
            <person name="Le Lay C."/>
            <person name="Stott M.B."/>
            <person name="Shi M."/>
            <person name="Sadiq S."/>
            <person name="Holmes E.C."/>
        </authorList>
    </citation>
    <scope>NUCLEOTIDE SEQUENCE</scope>
    <source>
        <strain evidence="1">A</strain>
    </source>
</reference>
<evidence type="ECO:0000313" key="1">
    <source>
        <dbReference type="EMBL" id="WNT71156.1"/>
    </source>
</evidence>
<reference evidence="1" key="2">
    <citation type="submission" date="2023-04" db="EMBL/GenBank/DDBJ databases">
        <authorList>
            <person name="Le Lay C."/>
        </authorList>
    </citation>
    <scope>NUCLEOTIDE SEQUENCE</scope>
    <source>
        <strain evidence="1">A</strain>
    </source>
</reference>
<name>A0AA96NPX4_9VIRU</name>
<accession>A0AA96NPX4</accession>
<sequence>MHWKSGTQNETPPLGLYLTLLMGFFLDKRPVQVSPLPCVAQLHIVPKPQYLRFIKVPDSIPPKPLSNGGCLSHIGNARSGCKIQILKHLPEFVIGEPIPLKGWQGIGLLQTSHNQQKFMCRWFAYLLSNQRRSRELSHEAVPFCTAAKVWWTVGFLCCFDNLEIVFSKIASRLDKFTSLSCVKAGTATCWGGRFSADNDESGRDLNSAGLDWA</sequence>
<proteinExistence type="predicted"/>
<organism evidence="1">
    <name type="scientific">Sotepeofons virus</name>
    <dbReference type="NCBI Taxonomy" id="3072221"/>
    <lineage>
        <taxon>Viruses</taxon>
        <taxon>Riboviria</taxon>
        <taxon>Orthornavirae</taxon>
        <taxon>Lenarviricota</taxon>
    </lineage>
</organism>